<feature type="region of interest" description="Disordered" evidence="1">
    <location>
        <begin position="90"/>
        <end position="113"/>
    </location>
</feature>
<dbReference type="AlphaFoldDB" id="A0A4C1U9V4"/>
<keyword evidence="2" id="KW-0812">Transmembrane</keyword>
<dbReference type="EMBL" id="BGZK01000147">
    <property type="protein sequence ID" value="GBP23151.1"/>
    <property type="molecule type" value="Genomic_DNA"/>
</dbReference>
<feature type="transmembrane region" description="Helical" evidence="2">
    <location>
        <begin position="12"/>
        <end position="38"/>
    </location>
</feature>
<protein>
    <submittedName>
        <fullName evidence="3">Uncharacterized protein</fullName>
    </submittedName>
</protein>
<evidence type="ECO:0000313" key="3">
    <source>
        <dbReference type="EMBL" id="GBP23151.1"/>
    </source>
</evidence>
<keyword evidence="4" id="KW-1185">Reference proteome</keyword>
<evidence type="ECO:0000313" key="4">
    <source>
        <dbReference type="Proteomes" id="UP000299102"/>
    </source>
</evidence>
<organism evidence="3 4">
    <name type="scientific">Eumeta variegata</name>
    <name type="common">Bagworm moth</name>
    <name type="synonym">Eumeta japonica</name>
    <dbReference type="NCBI Taxonomy" id="151549"/>
    <lineage>
        <taxon>Eukaryota</taxon>
        <taxon>Metazoa</taxon>
        <taxon>Ecdysozoa</taxon>
        <taxon>Arthropoda</taxon>
        <taxon>Hexapoda</taxon>
        <taxon>Insecta</taxon>
        <taxon>Pterygota</taxon>
        <taxon>Neoptera</taxon>
        <taxon>Endopterygota</taxon>
        <taxon>Lepidoptera</taxon>
        <taxon>Glossata</taxon>
        <taxon>Ditrysia</taxon>
        <taxon>Tineoidea</taxon>
        <taxon>Psychidae</taxon>
        <taxon>Oiketicinae</taxon>
        <taxon>Eumeta</taxon>
    </lineage>
</organism>
<reference evidence="3 4" key="1">
    <citation type="journal article" date="2019" name="Commun. Biol.">
        <title>The bagworm genome reveals a unique fibroin gene that provides high tensile strength.</title>
        <authorList>
            <person name="Kono N."/>
            <person name="Nakamura H."/>
            <person name="Ohtoshi R."/>
            <person name="Tomita M."/>
            <person name="Numata K."/>
            <person name="Arakawa K."/>
        </authorList>
    </citation>
    <scope>NUCLEOTIDE SEQUENCE [LARGE SCALE GENOMIC DNA]</scope>
</reference>
<dbReference type="Proteomes" id="UP000299102">
    <property type="component" value="Unassembled WGS sequence"/>
</dbReference>
<gene>
    <name evidence="3" type="ORF">EVAR_13173_1</name>
</gene>
<evidence type="ECO:0000256" key="1">
    <source>
        <dbReference type="SAM" id="MobiDB-lite"/>
    </source>
</evidence>
<accession>A0A4C1U9V4</accession>
<name>A0A4C1U9V4_EUMVA</name>
<sequence>MVQAGGKNTPPALQQAITVTVFPFSVDVIVATALLLFLATSAPGRFLAGDQFQLYDSAISDLPRAAYPRGGAENPDTFPSLHFISVRPSRARAPPRLSRRSFGVSERSVQLRR</sequence>
<evidence type="ECO:0000256" key="2">
    <source>
        <dbReference type="SAM" id="Phobius"/>
    </source>
</evidence>
<keyword evidence="2" id="KW-1133">Transmembrane helix</keyword>
<proteinExistence type="predicted"/>
<comment type="caution">
    <text evidence="3">The sequence shown here is derived from an EMBL/GenBank/DDBJ whole genome shotgun (WGS) entry which is preliminary data.</text>
</comment>
<keyword evidence="2" id="KW-0472">Membrane</keyword>